<evidence type="ECO:0008006" key="5">
    <source>
        <dbReference type="Google" id="ProtNLM"/>
    </source>
</evidence>
<gene>
    <name evidence="3" type="ORF">ACFPVY_13425</name>
</gene>
<reference evidence="4" key="1">
    <citation type="journal article" date="2019" name="Int. J. Syst. Evol. Microbiol.">
        <title>The Global Catalogue of Microorganisms (GCM) 10K type strain sequencing project: providing services to taxonomists for standard genome sequencing and annotation.</title>
        <authorList>
            <consortium name="The Broad Institute Genomics Platform"/>
            <consortium name="The Broad Institute Genome Sequencing Center for Infectious Disease"/>
            <person name="Wu L."/>
            <person name="Ma J."/>
        </authorList>
    </citation>
    <scope>NUCLEOTIDE SEQUENCE [LARGE SCALE GENOMIC DNA]</scope>
    <source>
        <strain evidence="4">CCUG 49679</strain>
    </source>
</reference>
<organism evidence="3 4">
    <name type="scientific">Flavobacterium qiangtangense</name>
    <dbReference type="NCBI Taxonomy" id="1442595"/>
    <lineage>
        <taxon>Bacteria</taxon>
        <taxon>Pseudomonadati</taxon>
        <taxon>Bacteroidota</taxon>
        <taxon>Flavobacteriia</taxon>
        <taxon>Flavobacteriales</taxon>
        <taxon>Flavobacteriaceae</taxon>
        <taxon>Flavobacterium</taxon>
    </lineage>
</organism>
<feature type="signal peptide" evidence="2">
    <location>
        <begin position="1"/>
        <end position="17"/>
    </location>
</feature>
<evidence type="ECO:0000313" key="4">
    <source>
        <dbReference type="Proteomes" id="UP001596287"/>
    </source>
</evidence>
<proteinExistence type="predicted"/>
<dbReference type="Proteomes" id="UP001596287">
    <property type="component" value="Unassembled WGS sequence"/>
</dbReference>
<feature type="chain" id="PRO_5047186348" description="3-oxoacyl-ACP reductase" evidence="2">
    <location>
        <begin position="18"/>
        <end position="95"/>
    </location>
</feature>
<evidence type="ECO:0000313" key="3">
    <source>
        <dbReference type="EMBL" id="MFC6097652.1"/>
    </source>
</evidence>
<keyword evidence="4" id="KW-1185">Reference proteome</keyword>
<feature type="region of interest" description="Disordered" evidence="1">
    <location>
        <begin position="42"/>
        <end position="95"/>
    </location>
</feature>
<comment type="caution">
    <text evidence="3">The sequence shown here is derived from an EMBL/GenBank/DDBJ whole genome shotgun (WGS) entry which is preliminary data.</text>
</comment>
<dbReference type="EMBL" id="JBHSQB010000009">
    <property type="protein sequence ID" value="MFC6097652.1"/>
    <property type="molecule type" value="Genomic_DNA"/>
</dbReference>
<evidence type="ECO:0000256" key="2">
    <source>
        <dbReference type="SAM" id="SignalP"/>
    </source>
</evidence>
<evidence type="ECO:0000256" key="1">
    <source>
        <dbReference type="SAM" id="MobiDB-lite"/>
    </source>
</evidence>
<protein>
    <recommendedName>
        <fullName evidence="5">3-oxoacyl-ACP reductase</fullName>
    </recommendedName>
</protein>
<name>A0ABW1PS96_9FLAO</name>
<dbReference type="RefSeq" id="WP_379792616.1">
    <property type="nucleotide sequence ID" value="NZ_JBHSQB010000009.1"/>
</dbReference>
<sequence length="95" mass="9572">MKKAILTAGLFSLVVLTSFTTSETSVQNNSTDVVFAEIGGTGNGQSIGGNKKHDELAIGGTGNGQSIGGNKKHDELAIGGTGNGQSIGGNKKHDE</sequence>
<keyword evidence="2" id="KW-0732">Signal</keyword>
<accession>A0ABW1PS96</accession>